<evidence type="ECO:0000313" key="3">
    <source>
        <dbReference type="RefSeq" id="XP_003484547.1"/>
    </source>
</evidence>
<evidence type="ECO:0000313" key="2">
    <source>
        <dbReference type="Proteomes" id="UP000515180"/>
    </source>
</evidence>
<proteinExistence type="predicted"/>
<keyword evidence="2" id="KW-1185">Reference proteome</keyword>
<accession>A0A6P3DMW6</accession>
<protein>
    <submittedName>
        <fullName evidence="3">Uncharacterized protein LOC100749071</fullName>
    </submittedName>
</protein>
<dbReference type="KEGG" id="bim:100749071"/>
<sequence length="244" mass="27650">MAVTSDAMYNARTVAPSFMSSNVYYGCVPHCKKENQHNVMSEHIGITKPSSFHYYSYDTIMEIDEDGSDYSMASGYLNNDSVILEATVQNRLRTNDELPLEQRVAYDADVLQRKNRKRCNSDLNPTSQLKKFRRGGGKDNVHGGTGSTKDCGSSTGPYESDVLHINTVDNNIEESMITKENCCWTAGNHDILNNSNYIQLFNSGHKLIENTVEYEKILFETHGCSIYQFHRLQLIDNNSIETEF</sequence>
<dbReference type="OrthoDB" id="7690177at2759"/>
<dbReference type="GeneID" id="100749071"/>
<evidence type="ECO:0000256" key="1">
    <source>
        <dbReference type="SAM" id="MobiDB-lite"/>
    </source>
</evidence>
<reference evidence="3" key="1">
    <citation type="submission" date="2025-08" db="UniProtKB">
        <authorList>
            <consortium name="RefSeq"/>
        </authorList>
    </citation>
    <scope>IDENTIFICATION</scope>
</reference>
<dbReference type="OMA" id="GCSIYQF"/>
<feature type="region of interest" description="Disordered" evidence="1">
    <location>
        <begin position="122"/>
        <end position="155"/>
    </location>
</feature>
<name>A0A6P3DMW6_BOMIM</name>
<dbReference type="AlphaFoldDB" id="A0A6P3DMW6"/>
<dbReference type="Proteomes" id="UP000515180">
    <property type="component" value="Unplaced"/>
</dbReference>
<organism evidence="2 3">
    <name type="scientific">Bombus impatiens</name>
    <name type="common">Bumblebee</name>
    <dbReference type="NCBI Taxonomy" id="132113"/>
    <lineage>
        <taxon>Eukaryota</taxon>
        <taxon>Metazoa</taxon>
        <taxon>Ecdysozoa</taxon>
        <taxon>Arthropoda</taxon>
        <taxon>Hexapoda</taxon>
        <taxon>Insecta</taxon>
        <taxon>Pterygota</taxon>
        <taxon>Neoptera</taxon>
        <taxon>Endopterygota</taxon>
        <taxon>Hymenoptera</taxon>
        <taxon>Apocrita</taxon>
        <taxon>Aculeata</taxon>
        <taxon>Apoidea</taxon>
        <taxon>Anthophila</taxon>
        <taxon>Apidae</taxon>
        <taxon>Bombus</taxon>
        <taxon>Pyrobombus</taxon>
    </lineage>
</organism>
<gene>
    <name evidence="3" type="primary">LOC100749071</name>
</gene>
<dbReference type="RefSeq" id="XP_003484547.1">
    <property type="nucleotide sequence ID" value="XM_003484499.4"/>
</dbReference>